<dbReference type="RefSeq" id="WP_244390342.1">
    <property type="nucleotide sequence ID" value="NZ_JAVIFY010000003.1"/>
</dbReference>
<dbReference type="Proteomes" id="UP001226574">
    <property type="component" value="Unassembled WGS sequence"/>
</dbReference>
<protein>
    <submittedName>
        <fullName evidence="3">Histidine kinase</fullName>
    </submittedName>
</protein>
<gene>
    <name evidence="3" type="ORF">RC083_06355</name>
</gene>
<reference evidence="3 4" key="1">
    <citation type="submission" date="2023-08" db="EMBL/GenBank/DDBJ databases">
        <title>Pseudoalteromonas haloplanktis LL1 genome.</title>
        <authorList>
            <person name="Wu S."/>
        </authorList>
    </citation>
    <scope>NUCLEOTIDE SEQUENCE [LARGE SCALE GENOMIC DNA]</scope>
    <source>
        <strain evidence="3 4">LL1</strain>
    </source>
</reference>
<keyword evidence="1" id="KW-1133">Transmembrane helix</keyword>
<feature type="domain" description="Signal transduction histidine kinase internal region" evidence="2">
    <location>
        <begin position="152"/>
        <end position="229"/>
    </location>
</feature>
<dbReference type="InterPro" id="IPR050640">
    <property type="entry name" value="Bact_2-comp_sensor_kinase"/>
</dbReference>
<feature type="transmembrane region" description="Helical" evidence="1">
    <location>
        <begin position="45"/>
        <end position="69"/>
    </location>
</feature>
<dbReference type="GO" id="GO:0016301">
    <property type="term" value="F:kinase activity"/>
    <property type="evidence" value="ECO:0007669"/>
    <property type="project" value="UniProtKB-KW"/>
</dbReference>
<feature type="transmembrane region" description="Helical" evidence="1">
    <location>
        <begin position="81"/>
        <end position="105"/>
    </location>
</feature>
<dbReference type="Gene3D" id="3.30.565.10">
    <property type="entry name" value="Histidine kinase-like ATPase, C-terminal domain"/>
    <property type="match status" value="1"/>
</dbReference>
<dbReference type="Pfam" id="PF06580">
    <property type="entry name" value="His_kinase"/>
    <property type="match status" value="1"/>
</dbReference>
<dbReference type="EMBL" id="JAVIFY010000003">
    <property type="protein sequence ID" value="MDQ9091213.1"/>
    <property type="molecule type" value="Genomic_DNA"/>
</dbReference>
<sequence length="346" mass="38964">MSKSVQTPTLLFAALFKERGVLATLVVAQVIATILAFAPTAADDIWIRLGVISLFLHLTFLSSLTWLYILRTHLLRLKHALQMSALMLSLLMTTAIFSGLLIEFASDFIVQQNNYEFILRNLLVVFLVTALFIQFLMIHFEKDQQTNALARAELDALQARIRPHFLYNSLNTAAELTHCDPQAAEQAILALAALSQAAMRVGKETALSDEITLTQQYLALERWRFAERLQVSWQLPEQLPDVTIPCLTLQPLLENAVCHGVEPSLSGATIYVELHVSKRSLVILVENPISAQQQKRPGNGMALDNIRQRLDLYYQGHAKLTMTTRDEIFRVKLVLPLTTNYTKEPV</sequence>
<dbReference type="InterPro" id="IPR010559">
    <property type="entry name" value="Sig_transdc_His_kin_internal"/>
</dbReference>
<accession>A0ABU1B9V1</accession>
<evidence type="ECO:0000259" key="2">
    <source>
        <dbReference type="Pfam" id="PF06580"/>
    </source>
</evidence>
<keyword evidence="3" id="KW-0418">Kinase</keyword>
<evidence type="ECO:0000256" key="1">
    <source>
        <dbReference type="SAM" id="Phobius"/>
    </source>
</evidence>
<feature type="transmembrane region" description="Helical" evidence="1">
    <location>
        <begin position="21"/>
        <end position="39"/>
    </location>
</feature>
<dbReference type="PANTHER" id="PTHR34220:SF7">
    <property type="entry name" value="SENSOR HISTIDINE KINASE YPDA"/>
    <property type="match status" value="1"/>
</dbReference>
<dbReference type="SUPFAM" id="SSF55874">
    <property type="entry name" value="ATPase domain of HSP90 chaperone/DNA topoisomerase II/histidine kinase"/>
    <property type="match status" value="1"/>
</dbReference>
<feature type="transmembrane region" description="Helical" evidence="1">
    <location>
        <begin position="117"/>
        <end position="138"/>
    </location>
</feature>
<organism evidence="3 4">
    <name type="scientific">Pseudoalteromonas haloplanktis</name>
    <name type="common">Alteromonas haloplanktis</name>
    <dbReference type="NCBI Taxonomy" id="228"/>
    <lineage>
        <taxon>Bacteria</taxon>
        <taxon>Pseudomonadati</taxon>
        <taxon>Pseudomonadota</taxon>
        <taxon>Gammaproteobacteria</taxon>
        <taxon>Alteromonadales</taxon>
        <taxon>Pseudoalteromonadaceae</taxon>
        <taxon>Pseudoalteromonas</taxon>
    </lineage>
</organism>
<dbReference type="PANTHER" id="PTHR34220">
    <property type="entry name" value="SENSOR HISTIDINE KINASE YPDA"/>
    <property type="match status" value="1"/>
</dbReference>
<dbReference type="InterPro" id="IPR036890">
    <property type="entry name" value="HATPase_C_sf"/>
</dbReference>
<keyword evidence="4" id="KW-1185">Reference proteome</keyword>
<comment type="caution">
    <text evidence="3">The sequence shown here is derived from an EMBL/GenBank/DDBJ whole genome shotgun (WGS) entry which is preliminary data.</text>
</comment>
<keyword evidence="3" id="KW-0808">Transferase</keyword>
<evidence type="ECO:0000313" key="3">
    <source>
        <dbReference type="EMBL" id="MDQ9091213.1"/>
    </source>
</evidence>
<evidence type="ECO:0000313" key="4">
    <source>
        <dbReference type="Proteomes" id="UP001226574"/>
    </source>
</evidence>
<keyword evidence="1" id="KW-0472">Membrane</keyword>
<name>A0ABU1B9V1_PSEHA</name>
<proteinExistence type="predicted"/>
<keyword evidence="1" id="KW-0812">Transmembrane</keyword>